<evidence type="ECO:0000259" key="1">
    <source>
        <dbReference type="Pfam" id="PF14297"/>
    </source>
</evidence>
<reference evidence="2" key="2">
    <citation type="journal article" date="2017" name="Nat. Commun.">
        <title>Single-virus genomics reveals hidden cosmopolitan and abundant viruses.</title>
        <authorList>
            <person name="Martinez-Hernandez F."/>
            <person name="Fornas O."/>
            <person name="Lluesma Gomez M."/>
            <person name="Bolduc B."/>
            <person name="de la Cruz Pena M.J."/>
            <person name="Martinez J.M."/>
            <person name="Anton J."/>
            <person name="Gasol J.M."/>
            <person name="Rosselli R."/>
            <person name="Rodriguez-Valera F."/>
            <person name="Sullivan M.B."/>
            <person name="Acinas S.G."/>
            <person name="Martinez-Garcia M."/>
        </authorList>
    </citation>
    <scope>NUCLEOTIDE SEQUENCE</scope>
</reference>
<feature type="domain" description="Lin1244/Lin1753-like N-terminal" evidence="1">
    <location>
        <begin position="4"/>
        <end position="88"/>
    </location>
</feature>
<dbReference type="EMBL" id="KY052855">
    <property type="protein sequence ID" value="ASF00766.1"/>
    <property type="molecule type" value="Genomic_DNA"/>
</dbReference>
<evidence type="ECO:0000313" key="2">
    <source>
        <dbReference type="EMBL" id="ASF00766.1"/>
    </source>
</evidence>
<protein>
    <submittedName>
        <fullName evidence="2">Putative replication initiation protein</fullName>
    </submittedName>
</protein>
<reference evidence="2" key="1">
    <citation type="submission" date="2016-10" db="EMBL/GenBank/DDBJ databases">
        <authorList>
            <person name="Varghese N."/>
        </authorList>
    </citation>
    <scope>NUCLEOTIDE SEQUENCE</scope>
</reference>
<name>A0A218MN79_9VIRU</name>
<dbReference type="Pfam" id="PF14297">
    <property type="entry name" value="Lin1244_N"/>
    <property type="match status" value="1"/>
</dbReference>
<accession>A0A218MN79</accession>
<sequence>MQSYFSHDSNARSSDKLIKVRMKMGAEGYGIFFMLIERLREEEGYKSTTDYEILDFDLKVGHEKIKQVVENYDLFKFTEDGKYFYSDSFNDRMEMMDVRAQQRISKAKKAAKARWNKQSEDTEDASNAKPMLKHCSSNAQAMLNHANKIKLNKIKLNKIKLNKIKLNKTTTNKRAVFGISSNLKQVAEYYKALFGECDKTIEKDIYIALGLFGRNKVIDSFRASVKAENPYRYMKGIWKNWKDEMKDSDGQGKNEGGGAQAVPMVNWAK</sequence>
<organism evidence="2">
    <name type="scientific">uncultured virus</name>
    <dbReference type="NCBI Taxonomy" id="340016"/>
    <lineage>
        <taxon>Viruses</taxon>
        <taxon>environmental samples</taxon>
    </lineage>
</organism>
<proteinExistence type="predicted"/>
<dbReference type="InterPro" id="IPR025400">
    <property type="entry name" value="Lin1244/Lin1753-like_N"/>
</dbReference>